<name>A0A8H7EQN1_9FUNG</name>
<accession>A0A8H7EQN1</accession>
<protein>
    <recommendedName>
        <fullName evidence="1">RNase III domain-containing protein</fullName>
    </recommendedName>
</protein>
<dbReference type="Proteomes" id="UP000605846">
    <property type="component" value="Unassembled WGS sequence"/>
</dbReference>
<evidence type="ECO:0000313" key="3">
    <source>
        <dbReference type="Proteomes" id="UP000605846"/>
    </source>
</evidence>
<dbReference type="GO" id="GO:0004525">
    <property type="term" value="F:ribonuclease III activity"/>
    <property type="evidence" value="ECO:0007669"/>
    <property type="project" value="InterPro"/>
</dbReference>
<dbReference type="SUPFAM" id="SSF69065">
    <property type="entry name" value="RNase III domain-like"/>
    <property type="match status" value="1"/>
</dbReference>
<gene>
    <name evidence="2" type="ORF">EC973_007953</name>
</gene>
<proteinExistence type="predicted"/>
<evidence type="ECO:0000259" key="1">
    <source>
        <dbReference type="PROSITE" id="PS50142"/>
    </source>
</evidence>
<reference evidence="2" key="1">
    <citation type="submission" date="2020-01" db="EMBL/GenBank/DDBJ databases">
        <title>Genome Sequencing of Three Apophysomyces-Like Fungal Strains Confirms a Novel Fungal Genus in the Mucoromycota with divergent Burkholderia-like Endosymbiotic Bacteria.</title>
        <authorList>
            <person name="Stajich J.E."/>
            <person name="Macias A.M."/>
            <person name="Carter-House D."/>
            <person name="Lovett B."/>
            <person name="Kasson L.R."/>
            <person name="Berry K."/>
            <person name="Grigoriev I."/>
            <person name="Chang Y."/>
            <person name="Spatafora J."/>
            <person name="Kasson M.T."/>
        </authorList>
    </citation>
    <scope>NUCLEOTIDE SEQUENCE</scope>
    <source>
        <strain evidence="2">NRRL A-21654</strain>
    </source>
</reference>
<sequence>MNQSADINQIATLRSYVMAMFTHVAGTDGRALDMSRIVDEYVQLFLPDDYDVQVSKRKHIAFLGENTLHYTLAAYLIIRFPDVSEDIMVNMKNAITNDEIARLIGAQLRVTEHLFGQGSLREAHLLLDDRLTCVHFGSQVVNSFLSPILDETCATPLRKLPRKIQAELGLRAKNNQGPVYQFNQMLSHAKGDQTVQYANVSPDSRLQVAWSARVIYQLASGAPYFEHTRIAVSKKAAREIAIRDILQYYENNPGDYHMHQVVPEQQISNQPTVLRIEVSDTLNDQQQTQQRTSMVEDVDLENLLLGRFSEMKTE</sequence>
<organism evidence="2 3">
    <name type="scientific">Apophysomyces ossiformis</name>
    <dbReference type="NCBI Taxonomy" id="679940"/>
    <lineage>
        <taxon>Eukaryota</taxon>
        <taxon>Fungi</taxon>
        <taxon>Fungi incertae sedis</taxon>
        <taxon>Mucoromycota</taxon>
        <taxon>Mucoromycotina</taxon>
        <taxon>Mucoromycetes</taxon>
        <taxon>Mucorales</taxon>
        <taxon>Mucorineae</taxon>
        <taxon>Mucoraceae</taxon>
        <taxon>Apophysomyces</taxon>
    </lineage>
</organism>
<dbReference type="EMBL" id="JABAYA010000063">
    <property type="protein sequence ID" value="KAF7727178.1"/>
    <property type="molecule type" value="Genomic_DNA"/>
</dbReference>
<evidence type="ECO:0000313" key="2">
    <source>
        <dbReference type="EMBL" id="KAF7727178.1"/>
    </source>
</evidence>
<dbReference type="OrthoDB" id="2270683at2759"/>
<comment type="caution">
    <text evidence="2">The sequence shown here is derived from an EMBL/GenBank/DDBJ whole genome shotgun (WGS) entry which is preliminary data.</text>
</comment>
<dbReference type="PROSITE" id="PS50142">
    <property type="entry name" value="RNASE_3_2"/>
    <property type="match status" value="1"/>
</dbReference>
<keyword evidence="3" id="KW-1185">Reference proteome</keyword>
<dbReference type="InterPro" id="IPR000999">
    <property type="entry name" value="RNase_III_dom"/>
</dbReference>
<dbReference type="AlphaFoldDB" id="A0A8H7EQN1"/>
<feature type="domain" description="RNase III" evidence="1">
    <location>
        <begin position="48"/>
        <end position="114"/>
    </location>
</feature>
<dbReference type="GO" id="GO:0006396">
    <property type="term" value="P:RNA processing"/>
    <property type="evidence" value="ECO:0007669"/>
    <property type="project" value="InterPro"/>
</dbReference>
<dbReference type="InterPro" id="IPR036389">
    <property type="entry name" value="RNase_III_sf"/>
</dbReference>